<feature type="compositionally biased region" description="Low complexity" evidence="1">
    <location>
        <begin position="31"/>
        <end position="42"/>
    </location>
</feature>
<dbReference type="InterPro" id="IPR013783">
    <property type="entry name" value="Ig-like_fold"/>
</dbReference>
<proteinExistence type="predicted"/>
<feature type="compositionally biased region" description="Basic and acidic residues" evidence="1">
    <location>
        <begin position="51"/>
        <end position="64"/>
    </location>
</feature>
<feature type="region of interest" description="Disordered" evidence="1">
    <location>
        <begin position="31"/>
        <end position="64"/>
    </location>
</feature>
<evidence type="ECO:0000256" key="1">
    <source>
        <dbReference type="SAM" id="MobiDB-lite"/>
    </source>
</evidence>
<dbReference type="EMBL" id="BAABKG010000003">
    <property type="protein sequence ID" value="GAA5148550.1"/>
    <property type="molecule type" value="Genomic_DNA"/>
</dbReference>
<dbReference type="Gene3D" id="3.40.390.10">
    <property type="entry name" value="Collagenase (Catalytic Domain)"/>
    <property type="match status" value="1"/>
</dbReference>
<keyword evidence="2" id="KW-0732">Signal</keyword>
<feature type="chain" id="PRO_5045164658" evidence="2">
    <location>
        <begin position="33"/>
        <end position="1489"/>
    </location>
</feature>
<organism evidence="3 4">
    <name type="scientific">Nocardioides marinquilinus</name>
    <dbReference type="NCBI Taxonomy" id="1210400"/>
    <lineage>
        <taxon>Bacteria</taxon>
        <taxon>Bacillati</taxon>
        <taxon>Actinomycetota</taxon>
        <taxon>Actinomycetes</taxon>
        <taxon>Propionibacteriales</taxon>
        <taxon>Nocardioidaceae</taxon>
        <taxon>Nocardioides</taxon>
    </lineage>
</organism>
<dbReference type="Pfam" id="PF13574">
    <property type="entry name" value="Reprolysin_2"/>
    <property type="match status" value="1"/>
</dbReference>
<evidence type="ECO:0000313" key="4">
    <source>
        <dbReference type="Proteomes" id="UP001500221"/>
    </source>
</evidence>
<reference evidence="4" key="1">
    <citation type="journal article" date="2019" name="Int. J. Syst. Evol. Microbiol.">
        <title>The Global Catalogue of Microorganisms (GCM) 10K type strain sequencing project: providing services to taxonomists for standard genome sequencing and annotation.</title>
        <authorList>
            <consortium name="The Broad Institute Genomics Platform"/>
            <consortium name="The Broad Institute Genome Sequencing Center for Infectious Disease"/>
            <person name="Wu L."/>
            <person name="Ma J."/>
        </authorList>
    </citation>
    <scope>NUCLEOTIDE SEQUENCE [LARGE SCALE GENOMIC DNA]</scope>
    <source>
        <strain evidence="4">JCM 18459</strain>
    </source>
</reference>
<keyword evidence="4" id="KW-1185">Reference proteome</keyword>
<evidence type="ECO:0000313" key="3">
    <source>
        <dbReference type="EMBL" id="GAA5148550.1"/>
    </source>
</evidence>
<feature type="compositionally biased region" description="Low complexity" evidence="1">
    <location>
        <begin position="581"/>
        <end position="593"/>
    </location>
</feature>
<gene>
    <name evidence="3" type="ORF">GCM10023340_22520</name>
</gene>
<name>A0ABP9PLH0_9ACTN</name>
<accession>A0ABP9PLH0</accession>
<dbReference type="InterPro" id="IPR024079">
    <property type="entry name" value="MetalloPept_cat_dom_sf"/>
</dbReference>
<evidence type="ECO:0000256" key="2">
    <source>
        <dbReference type="SAM" id="SignalP"/>
    </source>
</evidence>
<feature type="signal peptide" evidence="2">
    <location>
        <begin position="1"/>
        <end position="32"/>
    </location>
</feature>
<protein>
    <submittedName>
        <fullName evidence="3">Uncharacterized protein</fullName>
    </submittedName>
</protein>
<dbReference type="Gene3D" id="2.60.40.10">
    <property type="entry name" value="Immunoglobulins"/>
    <property type="match status" value="3"/>
</dbReference>
<feature type="region of interest" description="Disordered" evidence="1">
    <location>
        <begin position="207"/>
        <end position="228"/>
    </location>
</feature>
<sequence>MPRTRLIPATLATAVTAVVAAAVLAPLPSSQAAPAASPAPATDGVWTPVDEAPRASRDGLQRRVDPSDYAGYHLDLGALEQRLDAAPNERRAARGADLATISVPSPDGELIEFAVAESPVLEAGLAAAHPEITTWAGSATGDAPATIRLDVTPMGFHASVRGPGATWYVDPAYNGANQGDDALYLSYLGSDLPERQREVTGTDVVDRDDLHADGAGKPTSPSVGEGGGQVAIQRTYRLALISDPSYAAAFSGNTTAEKTTLINRVNQVYGDDLSIRLLLVSGTDQLNFDTAQQFTGANGRCGQLACFNPTLTTDGCYSLTADQQSLYVLDQARYVAGQLIGADSYDIGHVVFGADGDGGGVAGLGVVGTFDKAAGCTGLAPPTGDGFAIDYVAHEVGHQFAGNHTFNGTSGSCADDNREATTSVEPGSGVSVMAYAGICGIDNLQSHSDPIFSQRSQAEIAAFTRGAPGNDNEVQNIALSGFGSGESFTISYGGAAQTVTSGTNYTAAGIKTAVEAAEPSSATATVTGLWGLSTSLTNGFQITWSGTADIAKPAVTVASGTFTPIVGTTDNGGAEDNQGSNNPTPTGNRNPTVTAPAAKTIPIRTPFVLTGSATDPEGDTLTYSWEQNDVGGATGTALNNNTKTVGPLFRIFGTYAAVSAAGSQQTPSPGQNVPGTSPTRSFPDLAQVAEGATNAKTGTCGTLSGTATSDSAALRCYSEFLPRVARSMSFRLTARDLGGADGGFDGGTSFADVTITAAGTAPFQITSQGTASSVSGNATGTVAWDVVGTDLAPYSVSNVKISLSTDGGLTYPTVLLASTPNDGSQAVTWPNVATSQGRIKVEAIDNYFYDLNDANITITPVTAPTPTLTTGGNAAGQTFTAASSDPLGTTPTITATSNTVAGNALTASATGLPTGLTLAPTSSTGDSRTFTVTGTADVDPGTYPVTVTVSDGAGNADDQTVSFTVVVTKDAAALTYTGDTTSQGGTVNVSASVVDGDATPGTVTGSVAFTDQTTGDQLCTATVASGTAACTFQAPADRTYAVVGTLTSTRYQGASAPATLVVDVPAQPTLTVEGDADGATYTVASSDVLIPSPTWQVTSNTVEGGDIDASWTGLPTGLDIQTVDISPSSRTFQVLGVADVDPGTYQLQVTFSDGPGNAADVQRSLTITVVKDAATLTYIGPTTGTGEPLKLGVTVEDDDGTPGVPTGTVAFTDQTTGDALCSAPVTQGDAACTIDAPTDRTYEVVATLTGARYEGASEPATVVVTTTPVDTTPPDARITAGPAQDAIVTARDVVLRFASEPGATYTCTLRGVSKACNGGSVTYRNPAAGTQVFSVRATDAAGNADATPATRRFTVPVDDTGFAKQQGVWQRKTLGTAFRGSYLTTKRKGAWLTYRVTGATSLSLVVGTGPKQGRLEVLLGNQRLKAFGTSSATRKQPVVVKIASFGAPRSGVVRVRTLGTTEVRVDGLAVVGAAATGRPSHVSRAGLVL</sequence>
<dbReference type="SUPFAM" id="SSF55486">
    <property type="entry name" value="Metalloproteases ('zincins'), catalytic domain"/>
    <property type="match status" value="1"/>
</dbReference>
<dbReference type="RefSeq" id="WP_345458368.1">
    <property type="nucleotide sequence ID" value="NZ_BAABKG010000003.1"/>
</dbReference>
<feature type="region of interest" description="Disordered" evidence="1">
    <location>
        <begin position="566"/>
        <end position="593"/>
    </location>
</feature>
<dbReference type="Proteomes" id="UP001500221">
    <property type="component" value="Unassembled WGS sequence"/>
</dbReference>
<dbReference type="Pfam" id="PF05345">
    <property type="entry name" value="He_PIG"/>
    <property type="match status" value="1"/>
</dbReference>
<comment type="caution">
    <text evidence="3">The sequence shown here is derived from an EMBL/GenBank/DDBJ whole genome shotgun (WGS) entry which is preliminary data.</text>
</comment>